<keyword evidence="3" id="KW-1185">Reference proteome</keyword>
<protein>
    <submittedName>
        <fullName evidence="2">Uncharacterized protein</fullName>
    </submittedName>
</protein>
<evidence type="ECO:0000313" key="3">
    <source>
        <dbReference type="Proteomes" id="UP001147782"/>
    </source>
</evidence>
<gene>
    <name evidence="2" type="ORF">N7496_007790</name>
</gene>
<reference evidence="2" key="2">
    <citation type="journal article" date="2023" name="IMA Fungus">
        <title>Comparative genomic study of the Penicillium genus elucidates a diverse pangenome and 15 lateral gene transfer events.</title>
        <authorList>
            <person name="Petersen C."/>
            <person name="Sorensen T."/>
            <person name="Nielsen M.R."/>
            <person name="Sondergaard T.E."/>
            <person name="Sorensen J.L."/>
            <person name="Fitzpatrick D.A."/>
            <person name="Frisvad J.C."/>
            <person name="Nielsen K.L."/>
        </authorList>
    </citation>
    <scope>NUCLEOTIDE SEQUENCE</scope>
    <source>
        <strain evidence="2">IBT 29864</strain>
    </source>
</reference>
<sequence>MHFSLLFMSASLATAVIAAPVAEESTQFKRAPAPSKNIVITLALDADVDLKKREASNDVARISIDADGTVHIGKRAAAPHENDGIDLDLDLGGDLDVDLL</sequence>
<reference evidence="2" key="1">
    <citation type="submission" date="2022-11" db="EMBL/GenBank/DDBJ databases">
        <authorList>
            <person name="Petersen C."/>
        </authorList>
    </citation>
    <scope>NUCLEOTIDE SEQUENCE</scope>
    <source>
        <strain evidence="2">IBT 29864</strain>
    </source>
</reference>
<dbReference type="GeneID" id="81439888"/>
<organism evidence="2 3">
    <name type="scientific">Penicillium cataractarum</name>
    <dbReference type="NCBI Taxonomy" id="2100454"/>
    <lineage>
        <taxon>Eukaryota</taxon>
        <taxon>Fungi</taxon>
        <taxon>Dikarya</taxon>
        <taxon>Ascomycota</taxon>
        <taxon>Pezizomycotina</taxon>
        <taxon>Eurotiomycetes</taxon>
        <taxon>Eurotiomycetidae</taxon>
        <taxon>Eurotiales</taxon>
        <taxon>Aspergillaceae</taxon>
        <taxon>Penicillium</taxon>
    </lineage>
</organism>
<name>A0A9W9RXB9_9EURO</name>
<dbReference type="EMBL" id="JAPZBS010000007">
    <property type="protein sequence ID" value="KAJ5368030.1"/>
    <property type="molecule type" value="Genomic_DNA"/>
</dbReference>
<feature type="signal peptide" evidence="1">
    <location>
        <begin position="1"/>
        <end position="18"/>
    </location>
</feature>
<keyword evidence="1" id="KW-0732">Signal</keyword>
<comment type="caution">
    <text evidence="2">The sequence shown here is derived from an EMBL/GenBank/DDBJ whole genome shotgun (WGS) entry which is preliminary data.</text>
</comment>
<dbReference type="RefSeq" id="XP_056552772.1">
    <property type="nucleotide sequence ID" value="XM_056700709.1"/>
</dbReference>
<feature type="chain" id="PRO_5040974744" evidence="1">
    <location>
        <begin position="19"/>
        <end position="100"/>
    </location>
</feature>
<dbReference type="AlphaFoldDB" id="A0A9W9RXB9"/>
<proteinExistence type="predicted"/>
<evidence type="ECO:0000313" key="2">
    <source>
        <dbReference type="EMBL" id="KAJ5368030.1"/>
    </source>
</evidence>
<accession>A0A9W9RXB9</accession>
<dbReference type="Proteomes" id="UP001147782">
    <property type="component" value="Unassembled WGS sequence"/>
</dbReference>
<evidence type="ECO:0000256" key="1">
    <source>
        <dbReference type="SAM" id="SignalP"/>
    </source>
</evidence>